<dbReference type="GO" id="GO:0006979">
    <property type="term" value="P:response to oxidative stress"/>
    <property type="evidence" value="ECO:0007669"/>
    <property type="project" value="TreeGrafter"/>
</dbReference>
<sequence length="287" mass="31423">MRSAMSTRASTRAGTAAASRMASTRGGTASSSRPSTGDLERRVEDTPLHDFAIPPLQIGDEAPNFSCDSTVGLVTMHELVAGNWGLLLTFPRDFDPVGTTELAMVSKLSDEFEARNIVVLGISPDSKTQHRMWIQETQELQDCDITIPILADETGDVLLTYGLVRPDGVLAGPPGEGEDGAVEGEEEGNLQHIVDCSGVFLVDPDKRLRMIQLYPACAGRNFYEILRAIDAIQLSTFHQVSTPANWRQGEDVFIPVKITSTTANSMYPKGFLEIRNWFRLTPQPDLD</sequence>
<dbReference type="EMBL" id="HBHR01010498">
    <property type="protein sequence ID" value="CAD9862492.1"/>
    <property type="molecule type" value="Transcribed_RNA"/>
</dbReference>
<organism evidence="8">
    <name type="scientific">Fibrocapsa japonica</name>
    <dbReference type="NCBI Taxonomy" id="94617"/>
    <lineage>
        <taxon>Eukaryota</taxon>
        <taxon>Sar</taxon>
        <taxon>Stramenopiles</taxon>
        <taxon>Ochrophyta</taxon>
        <taxon>Raphidophyceae</taxon>
        <taxon>Chattonellales</taxon>
        <taxon>Chattonellaceae</taxon>
        <taxon>Fibrocapsa</taxon>
    </lineage>
</organism>
<dbReference type="Gene3D" id="3.30.1020.10">
    <property type="entry name" value="Antioxidant, Horf6, Chain A, domain2"/>
    <property type="match status" value="1"/>
</dbReference>
<reference evidence="8" key="1">
    <citation type="submission" date="2021-01" db="EMBL/GenBank/DDBJ databases">
        <authorList>
            <person name="Corre E."/>
            <person name="Pelletier E."/>
            <person name="Niang G."/>
            <person name="Scheremetjew M."/>
            <person name="Finn R."/>
            <person name="Kale V."/>
            <person name="Holt S."/>
            <person name="Cochrane G."/>
            <person name="Meng A."/>
            <person name="Brown T."/>
            <person name="Cohen L."/>
        </authorList>
    </citation>
    <scope>NUCLEOTIDE SEQUENCE</scope>
    <source>
        <strain evidence="8">CCMP1661</strain>
    </source>
</reference>
<dbReference type="PANTHER" id="PTHR10681:SF121">
    <property type="entry name" value="ALKYL HYDROPEROXIDE REDUCTASE C"/>
    <property type="match status" value="1"/>
</dbReference>
<dbReference type="GO" id="GO:0005829">
    <property type="term" value="C:cytosol"/>
    <property type="evidence" value="ECO:0007669"/>
    <property type="project" value="TreeGrafter"/>
</dbReference>
<dbReference type="PANTHER" id="PTHR10681">
    <property type="entry name" value="THIOREDOXIN PEROXIDASE"/>
    <property type="match status" value="1"/>
</dbReference>
<feature type="compositionally biased region" description="Low complexity" evidence="5">
    <location>
        <begin position="1"/>
        <end position="27"/>
    </location>
</feature>
<keyword evidence="3" id="KW-0560">Oxidoreductase</keyword>
<protein>
    <recommendedName>
        <fullName evidence="6">Thioredoxin domain-containing protein</fullName>
    </recommendedName>
</protein>
<dbReference type="Gene3D" id="3.40.30.10">
    <property type="entry name" value="Glutaredoxin"/>
    <property type="match status" value="1"/>
</dbReference>
<feature type="domain" description="Thioredoxin" evidence="6">
    <location>
        <begin position="56"/>
        <end position="234"/>
    </location>
</feature>
<dbReference type="GO" id="GO:0045454">
    <property type="term" value="P:cell redox homeostasis"/>
    <property type="evidence" value="ECO:0007669"/>
    <property type="project" value="TreeGrafter"/>
</dbReference>
<keyword evidence="4" id="KW-0676">Redox-active center</keyword>
<evidence type="ECO:0000313" key="7">
    <source>
        <dbReference type="EMBL" id="CAD9862492.1"/>
    </source>
</evidence>
<dbReference type="PROSITE" id="PS51352">
    <property type="entry name" value="THIOREDOXIN_2"/>
    <property type="match status" value="1"/>
</dbReference>
<dbReference type="GO" id="GO:0008379">
    <property type="term" value="F:thioredoxin peroxidase activity"/>
    <property type="evidence" value="ECO:0007669"/>
    <property type="project" value="TreeGrafter"/>
</dbReference>
<evidence type="ECO:0000313" key="8">
    <source>
        <dbReference type="EMBL" id="CAD9862493.1"/>
    </source>
</evidence>
<dbReference type="GO" id="GO:0042744">
    <property type="term" value="P:hydrogen peroxide catabolic process"/>
    <property type="evidence" value="ECO:0007669"/>
    <property type="project" value="TreeGrafter"/>
</dbReference>
<keyword evidence="2" id="KW-0049">Antioxidant</keyword>
<evidence type="ECO:0000256" key="3">
    <source>
        <dbReference type="ARBA" id="ARBA00023002"/>
    </source>
</evidence>
<dbReference type="InterPro" id="IPR019479">
    <property type="entry name" value="Peroxiredoxin_C"/>
</dbReference>
<proteinExistence type="predicted"/>
<evidence type="ECO:0000256" key="2">
    <source>
        <dbReference type="ARBA" id="ARBA00022862"/>
    </source>
</evidence>
<keyword evidence="1" id="KW-0575">Peroxidase</keyword>
<dbReference type="Pfam" id="PF10417">
    <property type="entry name" value="1-cysPrx_C"/>
    <property type="match status" value="1"/>
</dbReference>
<dbReference type="GO" id="GO:0033554">
    <property type="term" value="P:cellular response to stress"/>
    <property type="evidence" value="ECO:0007669"/>
    <property type="project" value="TreeGrafter"/>
</dbReference>
<dbReference type="InterPro" id="IPR050217">
    <property type="entry name" value="Peroxiredoxin"/>
</dbReference>
<dbReference type="AlphaFoldDB" id="A0A6U1N900"/>
<name>A0A6U1N900_9STRA</name>
<dbReference type="EMBL" id="HBHR01010499">
    <property type="protein sequence ID" value="CAD9862493.1"/>
    <property type="molecule type" value="Transcribed_RNA"/>
</dbReference>
<evidence type="ECO:0000256" key="1">
    <source>
        <dbReference type="ARBA" id="ARBA00022559"/>
    </source>
</evidence>
<dbReference type="InterPro" id="IPR000866">
    <property type="entry name" value="AhpC/TSA"/>
</dbReference>
<evidence type="ECO:0000259" key="6">
    <source>
        <dbReference type="PROSITE" id="PS51352"/>
    </source>
</evidence>
<dbReference type="Pfam" id="PF00578">
    <property type="entry name" value="AhpC-TSA"/>
    <property type="match status" value="1"/>
</dbReference>
<evidence type="ECO:0000256" key="4">
    <source>
        <dbReference type="ARBA" id="ARBA00023284"/>
    </source>
</evidence>
<dbReference type="SUPFAM" id="SSF52833">
    <property type="entry name" value="Thioredoxin-like"/>
    <property type="match status" value="1"/>
</dbReference>
<gene>
    <name evidence="7" type="ORF">FJAP1339_LOCUS5024</name>
    <name evidence="8" type="ORF">FJAP1339_LOCUS5025</name>
</gene>
<feature type="region of interest" description="Disordered" evidence="5">
    <location>
        <begin position="1"/>
        <end position="40"/>
    </location>
</feature>
<dbReference type="InterPro" id="IPR013766">
    <property type="entry name" value="Thioredoxin_domain"/>
</dbReference>
<evidence type="ECO:0000256" key="5">
    <source>
        <dbReference type="SAM" id="MobiDB-lite"/>
    </source>
</evidence>
<dbReference type="InterPro" id="IPR036249">
    <property type="entry name" value="Thioredoxin-like_sf"/>
</dbReference>
<accession>A0A6U1N900</accession>